<dbReference type="Pfam" id="PF00072">
    <property type="entry name" value="Response_reg"/>
    <property type="match status" value="1"/>
</dbReference>
<dbReference type="EMBL" id="JASOOY020000020">
    <property type="protein sequence ID" value="MEO3717123.1"/>
    <property type="molecule type" value="Genomic_DNA"/>
</dbReference>
<dbReference type="InterPro" id="IPR058245">
    <property type="entry name" value="NreC/VraR/RcsB-like_REC"/>
</dbReference>
<dbReference type="SMART" id="SM00448">
    <property type="entry name" value="REC"/>
    <property type="match status" value="1"/>
</dbReference>
<evidence type="ECO:0000256" key="1">
    <source>
        <dbReference type="ARBA" id="ARBA00022553"/>
    </source>
</evidence>
<dbReference type="InterPro" id="IPR011006">
    <property type="entry name" value="CheY-like_superfamily"/>
</dbReference>
<dbReference type="GO" id="GO:0000160">
    <property type="term" value="P:phosphorelay signal transduction system"/>
    <property type="evidence" value="ECO:0007669"/>
    <property type="project" value="InterPro"/>
</dbReference>
<evidence type="ECO:0000256" key="2">
    <source>
        <dbReference type="ARBA" id="ARBA00023015"/>
    </source>
</evidence>
<evidence type="ECO:0000256" key="5">
    <source>
        <dbReference type="PROSITE-ProRule" id="PRU00169"/>
    </source>
</evidence>
<dbReference type="AlphaFoldDB" id="A0AAW9SVA3"/>
<proteinExistence type="predicted"/>
<accession>A0AAW9SVA3</accession>
<dbReference type="PROSITE" id="PS50110">
    <property type="entry name" value="RESPONSE_REGULATORY"/>
    <property type="match status" value="1"/>
</dbReference>
<reference evidence="8" key="2">
    <citation type="submission" date="2024-05" db="EMBL/GenBank/DDBJ databases">
        <authorList>
            <person name="Wolfe A."/>
        </authorList>
    </citation>
    <scope>NUCLEOTIDE SEQUENCE</scope>
    <source>
        <strain evidence="8">UMB1064</strain>
    </source>
</reference>
<name>A0AAW9SVA3_CORAY</name>
<sequence length="227" mass="23809">MTKPIGVLIADDHPIVRAGLRAVVESAPDIVVVGEAASGDDAVEKVRASLDDDSCDHIDLVLMDLRFGEAPGTASRAGGVDATAAIRALAGRGVKAPEVLVVTNYSSDSDVLGAVTAGAVGYLLKDAAPEELIDGIRRAVRGETVLNTQVAGRLMGRMRNPNTALTPRELEVLELVARGMSNRKIAEQLVLTEATVKSHLVHIFTKLDVSSRTAAVARAQELGMLGE</sequence>
<dbReference type="PRINTS" id="PR00038">
    <property type="entry name" value="HTHLUXR"/>
</dbReference>
<dbReference type="CDD" id="cd17535">
    <property type="entry name" value="REC_NarL-like"/>
    <property type="match status" value="1"/>
</dbReference>
<dbReference type="CDD" id="cd06170">
    <property type="entry name" value="LuxR_C_like"/>
    <property type="match status" value="1"/>
</dbReference>
<dbReference type="SUPFAM" id="SSF52172">
    <property type="entry name" value="CheY-like"/>
    <property type="match status" value="1"/>
</dbReference>
<evidence type="ECO:0000256" key="3">
    <source>
        <dbReference type="ARBA" id="ARBA00023125"/>
    </source>
</evidence>
<protein>
    <submittedName>
        <fullName evidence="8">Response regulator transcription factor</fullName>
    </submittedName>
</protein>
<dbReference type="PANTHER" id="PTHR43214">
    <property type="entry name" value="TWO-COMPONENT RESPONSE REGULATOR"/>
    <property type="match status" value="1"/>
</dbReference>
<gene>
    <name evidence="8" type="ORF">QP460_005920</name>
</gene>
<evidence type="ECO:0000313" key="9">
    <source>
        <dbReference type="Proteomes" id="UP001223646"/>
    </source>
</evidence>
<keyword evidence="4" id="KW-0804">Transcription</keyword>
<dbReference type="PROSITE" id="PS50043">
    <property type="entry name" value="HTH_LUXR_2"/>
    <property type="match status" value="1"/>
</dbReference>
<dbReference type="PANTHER" id="PTHR43214:SF24">
    <property type="entry name" value="TRANSCRIPTIONAL REGULATORY PROTEIN NARL-RELATED"/>
    <property type="match status" value="1"/>
</dbReference>
<dbReference type="Pfam" id="PF00196">
    <property type="entry name" value="GerE"/>
    <property type="match status" value="1"/>
</dbReference>
<dbReference type="SMART" id="SM00421">
    <property type="entry name" value="HTH_LUXR"/>
    <property type="match status" value="1"/>
</dbReference>
<dbReference type="SUPFAM" id="SSF46894">
    <property type="entry name" value="C-terminal effector domain of the bipartite response regulators"/>
    <property type="match status" value="1"/>
</dbReference>
<dbReference type="Proteomes" id="UP001223646">
    <property type="component" value="Unassembled WGS sequence"/>
</dbReference>
<feature type="modified residue" description="4-aspartylphosphate" evidence="5">
    <location>
        <position position="64"/>
    </location>
</feature>
<reference evidence="8" key="1">
    <citation type="submission" date="2023-05" db="EMBL/GenBank/DDBJ databases">
        <authorList>
            <person name="Du J."/>
        </authorList>
    </citation>
    <scope>NUCLEOTIDE SEQUENCE</scope>
    <source>
        <strain evidence="8">UMB1064</strain>
    </source>
</reference>
<feature type="domain" description="Response regulatory" evidence="7">
    <location>
        <begin position="6"/>
        <end position="140"/>
    </location>
</feature>
<feature type="domain" description="HTH luxR-type" evidence="6">
    <location>
        <begin position="158"/>
        <end position="223"/>
    </location>
</feature>
<dbReference type="Gene3D" id="3.40.50.2300">
    <property type="match status" value="1"/>
</dbReference>
<evidence type="ECO:0000259" key="7">
    <source>
        <dbReference type="PROSITE" id="PS50110"/>
    </source>
</evidence>
<dbReference type="PROSITE" id="PS00622">
    <property type="entry name" value="HTH_LUXR_1"/>
    <property type="match status" value="1"/>
</dbReference>
<dbReference type="InterPro" id="IPR016032">
    <property type="entry name" value="Sig_transdc_resp-reg_C-effctor"/>
</dbReference>
<keyword evidence="3" id="KW-0238">DNA-binding</keyword>
<dbReference type="RefSeq" id="WP_082149821.1">
    <property type="nucleotide sequence ID" value="NZ_JAFJMB010000057.1"/>
</dbReference>
<organism evidence="8 9">
    <name type="scientific">Corynebacterium amycolatum</name>
    <dbReference type="NCBI Taxonomy" id="43765"/>
    <lineage>
        <taxon>Bacteria</taxon>
        <taxon>Bacillati</taxon>
        <taxon>Actinomycetota</taxon>
        <taxon>Actinomycetes</taxon>
        <taxon>Mycobacteriales</taxon>
        <taxon>Corynebacteriaceae</taxon>
        <taxon>Corynebacterium</taxon>
    </lineage>
</organism>
<dbReference type="InterPro" id="IPR000792">
    <property type="entry name" value="Tscrpt_reg_LuxR_C"/>
</dbReference>
<dbReference type="InterPro" id="IPR001789">
    <property type="entry name" value="Sig_transdc_resp-reg_receiver"/>
</dbReference>
<keyword evidence="1 5" id="KW-0597">Phosphoprotein</keyword>
<dbReference type="InterPro" id="IPR039420">
    <property type="entry name" value="WalR-like"/>
</dbReference>
<evidence type="ECO:0000313" key="8">
    <source>
        <dbReference type="EMBL" id="MEO3717123.1"/>
    </source>
</evidence>
<evidence type="ECO:0000259" key="6">
    <source>
        <dbReference type="PROSITE" id="PS50043"/>
    </source>
</evidence>
<comment type="caution">
    <text evidence="8">The sequence shown here is derived from an EMBL/GenBank/DDBJ whole genome shotgun (WGS) entry which is preliminary data.</text>
</comment>
<evidence type="ECO:0000256" key="4">
    <source>
        <dbReference type="ARBA" id="ARBA00023163"/>
    </source>
</evidence>
<dbReference type="GO" id="GO:0003677">
    <property type="term" value="F:DNA binding"/>
    <property type="evidence" value="ECO:0007669"/>
    <property type="project" value="UniProtKB-KW"/>
</dbReference>
<dbReference type="GO" id="GO:0006355">
    <property type="term" value="P:regulation of DNA-templated transcription"/>
    <property type="evidence" value="ECO:0007669"/>
    <property type="project" value="InterPro"/>
</dbReference>
<keyword evidence="2" id="KW-0805">Transcription regulation</keyword>